<comment type="subcellular location">
    <subcellularLocation>
        <location evidence="1">Cell outer membrane</location>
    </subcellularLocation>
</comment>
<dbReference type="InterPro" id="IPR011250">
    <property type="entry name" value="OMP/PagP_B-barrel"/>
</dbReference>
<dbReference type="SUPFAM" id="SSF56925">
    <property type="entry name" value="OMPA-like"/>
    <property type="match status" value="1"/>
</dbReference>
<evidence type="ECO:0000256" key="1">
    <source>
        <dbReference type="ARBA" id="ARBA00004442"/>
    </source>
</evidence>
<dbReference type="EMBL" id="JAFCLK010000003">
    <property type="protein sequence ID" value="MBR1134975.1"/>
    <property type="molecule type" value="Genomic_DNA"/>
</dbReference>
<dbReference type="InterPro" id="IPR051692">
    <property type="entry name" value="OMP-like"/>
</dbReference>
<dbReference type="PANTHER" id="PTHR34001">
    <property type="entry name" value="BLL7405 PROTEIN"/>
    <property type="match status" value="1"/>
</dbReference>
<feature type="domain" description="Outer membrane protein beta-barrel" evidence="7">
    <location>
        <begin position="39"/>
        <end position="215"/>
    </location>
</feature>
<evidence type="ECO:0000256" key="6">
    <source>
        <dbReference type="SAM" id="SignalP"/>
    </source>
</evidence>
<evidence type="ECO:0000256" key="2">
    <source>
        <dbReference type="ARBA" id="ARBA00022729"/>
    </source>
</evidence>
<evidence type="ECO:0000313" key="9">
    <source>
        <dbReference type="Proteomes" id="UP001314635"/>
    </source>
</evidence>
<comment type="caution">
    <text evidence="8">The sequence shown here is derived from an EMBL/GenBank/DDBJ whole genome shotgun (WGS) entry which is preliminary data.</text>
</comment>
<evidence type="ECO:0000256" key="4">
    <source>
        <dbReference type="ARBA" id="ARBA00023237"/>
    </source>
</evidence>
<feature type="signal peptide" evidence="6">
    <location>
        <begin position="1"/>
        <end position="25"/>
    </location>
</feature>
<dbReference type="PANTHER" id="PTHR34001:SF3">
    <property type="entry name" value="BLL7405 PROTEIN"/>
    <property type="match status" value="1"/>
</dbReference>
<gene>
    <name evidence="8" type="ORF">JQ619_04275</name>
</gene>
<dbReference type="RefSeq" id="WP_172238289.1">
    <property type="nucleotide sequence ID" value="NZ_JABFDP010000018.1"/>
</dbReference>
<dbReference type="Proteomes" id="UP001314635">
    <property type="component" value="Unassembled WGS sequence"/>
</dbReference>
<evidence type="ECO:0000259" key="7">
    <source>
        <dbReference type="Pfam" id="PF13505"/>
    </source>
</evidence>
<accession>A0ABS5G0Y2</accession>
<dbReference type="Pfam" id="PF13505">
    <property type="entry name" value="OMP_b-brl"/>
    <property type="match status" value="1"/>
</dbReference>
<reference evidence="9" key="1">
    <citation type="journal article" date="2021" name="ISME J.">
        <title>Evolutionary origin and ecological implication of a unique nif island in free-living Bradyrhizobium lineages.</title>
        <authorList>
            <person name="Tao J."/>
        </authorList>
    </citation>
    <scope>NUCLEOTIDE SEQUENCE [LARGE SCALE GENOMIC DNA]</scope>
    <source>
        <strain evidence="9">SZCCT0094</strain>
    </source>
</reference>
<sequence length="219" mass="23161">MRITGASHWAAAVAATALAMTGARAADMPAKTYKAPAYASAPAPFSWTGFYAGANVGGAFTGNDSVTNLAGGNGGKLSGVIGGMQAGYNYQVSPLFVVGIENDLDFTGLSRQGDLVNPAVSVPWLTTGRARAGFTMLDQRLFLYGTVGLAAGELKDGPVHKVKMGWTAGGGAEWAFLPKWSAKLEYLYTDLKHDALPDWRAAKIHSVRVGLNYHFDLFR</sequence>
<keyword evidence="9" id="KW-1185">Reference proteome</keyword>
<evidence type="ECO:0000256" key="5">
    <source>
        <dbReference type="ARBA" id="ARBA00038306"/>
    </source>
</evidence>
<protein>
    <submittedName>
        <fullName evidence="8">Porin family protein</fullName>
    </submittedName>
</protein>
<organism evidence="8 9">
    <name type="scientific">Bradyrhizobium denitrificans</name>
    <dbReference type="NCBI Taxonomy" id="2734912"/>
    <lineage>
        <taxon>Bacteria</taxon>
        <taxon>Pseudomonadati</taxon>
        <taxon>Pseudomonadota</taxon>
        <taxon>Alphaproteobacteria</taxon>
        <taxon>Hyphomicrobiales</taxon>
        <taxon>Nitrobacteraceae</taxon>
        <taxon>Bradyrhizobium</taxon>
    </lineage>
</organism>
<proteinExistence type="inferred from homology"/>
<dbReference type="Gene3D" id="2.40.160.20">
    <property type="match status" value="1"/>
</dbReference>
<evidence type="ECO:0000256" key="3">
    <source>
        <dbReference type="ARBA" id="ARBA00023136"/>
    </source>
</evidence>
<feature type="chain" id="PRO_5046976623" evidence="6">
    <location>
        <begin position="26"/>
        <end position="219"/>
    </location>
</feature>
<keyword evidence="3" id="KW-0472">Membrane</keyword>
<dbReference type="InterPro" id="IPR027385">
    <property type="entry name" value="Beta-barrel_OMP"/>
</dbReference>
<keyword evidence="2 6" id="KW-0732">Signal</keyword>
<keyword evidence="4" id="KW-0998">Cell outer membrane</keyword>
<comment type="similarity">
    <text evidence="5">Belongs to the Omp25/RopB family.</text>
</comment>
<evidence type="ECO:0000313" key="8">
    <source>
        <dbReference type="EMBL" id="MBR1134975.1"/>
    </source>
</evidence>
<name>A0ABS5G0Y2_9BRAD</name>